<dbReference type="SUPFAM" id="SSF54001">
    <property type="entry name" value="Cysteine proteinases"/>
    <property type="match status" value="1"/>
</dbReference>
<evidence type="ECO:0000259" key="1">
    <source>
        <dbReference type="SMART" id="SM00460"/>
    </source>
</evidence>
<dbReference type="Proteomes" id="UP000618952">
    <property type="component" value="Unassembled WGS sequence"/>
</dbReference>
<dbReference type="Pfam" id="PF08379">
    <property type="entry name" value="Bact_transglu_N"/>
    <property type="match status" value="1"/>
</dbReference>
<sequence>MEVEIIHETEYEYQSEVYLEPHYFRFKPRETPYAELKSFGLEVSPKVAGISQQKDAENNTVHFSWYEGMHTKLSIRSTSILTVTPYNPFNFLLYPPSFNQMPFEYDDALKKLLIPFVEKISIGASLKEYGDVILSDVNGNTLGFLSELTRHIHEDFVLEIREIGEPYQPDQTFELKKGSCRDFAWMQIQLLRHLGIAARFVSGYFYVEVDNPKYELHGWTEVFLPGAGWIGYDPSNGIRTSNMYFPVSSSANYLNTMPVSGSVRGNAISILTTSLKIKLHH</sequence>
<keyword evidence="3" id="KW-1185">Reference proteome</keyword>
<name>A0ABR7QHS1_9FLAO</name>
<organism evidence="2 3">
    <name type="scientific">Arenibacter arenosicollis</name>
    <dbReference type="NCBI Taxonomy" id="2762274"/>
    <lineage>
        <taxon>Bacteria</taxon>
        <taxon>Pseudomonadati</taxon>
        <taxon>Bacteroidota</taxon>
        <taxon>Flavobacteriia</taxon>
        <taxon>Flavobacteriales</taxon>
        <taxon>Flavobacteriaceae</taxon>
        <taxon>Arenibacter</taxon>
    </lineage>
</organism>
<dbReference type="PANTHER" id="PTHR33490:SF1">
    <property type="entry name" value="SLL1233 PROTEIN"/>
    <property type="match status" value="1"/>
</dbReference>
<accession>A0ABR7QHS1</accession>
<feature type="domain" description="Transglutaminase-like" evidence="1">
    <location>
        <begin position="172"/>
        <end position="236"/>
    </location>
</feature>
<dbReference type="EMBL" id="JACLHY010000001">
    <property type="protein sequence ID" value="MBC8766735.1"/>
    <property type="molecule type" value="Genomic_DNA"/>
</dbReference>
<evidence type="ECO:0000313" key="2">
    <source>
        <dbReference type="EMBL" id="MBC8766735.1"/>
    </source>
</evidence>
<dbReference type="Gene3D" id="3.10.620.30">
    <property type="match status" value="1"/>
</dbReference>
<dbReference type="Pfam" id="PF01841">
    <property type="entry name" value="Transglut_core"/>
    <property type="match status" value="1"/>
</dbReference>
<gene>
    <name evidence="2" type="ORF">H4O18_01900</name>
</gene>
<comment type="caution">
    <text evidence="2">The sequence shown here is derived from an EMBL/GenBank/DDBJ whole genome shotgun (WGS) entry which is preliminary data.</text>
</comment>
<dbReference type="InterPro" id="IPR002931">
    <property type="entry name" value="Transglutaminase-like"/>
</dbReference>
<dbReference type="RefSeq" id="WP_187581406.1">
    <property type="nucleotide sequence ID" value="NZ_JACLHY010000001.1"/>
</dbReference>
<dbReference type="SMART" id="SM00460">
    <property type="entry name" value="TGc"/>
    <property type="match status" value="1"/>
</dbReference>
<dbReference type="InterPro" id="IPR013589">
    <property type="entry name" value="Bac_transglu_N"/>
</dbReference>
<proteinExistence type="predicted"/>
<protein>
    <submittedName>
        <fullName evidence="2">Transglutaminase family protein</fullName>
    </submittedName>
</protein>
<evidence type="ECO:0000313" key="3">
    <source>
        <dbReference type="Proteomes" id="UP000618952"/>
    </source>
</evidence>
<dbReference type="PANTHER" id="PTHR33490">
    <property type="entry name" value="BLR5614 PROTEIN-RELATED"/>
    <property type="match status" value="1"/>
</dbReference>
<reference evidence="2 3" key="1">
    <citation type="submission" date="2020-08" db="EMBL/GenBank/DDBJ databases">
        <title>Arenibacter gaetbuli sp. nov., isolated from a sand dune.</title>
        <authorList>
            <person name="Park S."/>
            <person name="Yoon J.-H."/>
        </authorList>
    </citation>
    <scope>NUCLEOTIDE SEQUENCE [LARGE SCALE GENOMIC DNA]</scope>
    <source>
        <strain evidence="2 3">BSSL-BM3</strain>
    </source>
</reference>
<dbReference type="InterPro" id="IPR038765">
    <property type="entry name" value="Papain-like_cys_pep_sf"/>
</dbReference>